<dbReference type="Proteomes" id="UP000023152">
    <property type="component" value="Unassembled WGS sequence"/>
</dbReference>
<reference evidence="1 2" key="1">
    <citation type="journal article" date="2013" name="Curr. Biol.">
        <title>The Genome of the Foraminiferan Reticulomyxa filosa.</title>
        <authorList>
            <person name="Glockner G."/>
            <person name="Hulsmann N."/>
            <person name="Schleicher M."/>
            <person name="Noegel A.A."/>
            <person name="Eichinger L."/>
            <person name="Gallinger C."/>
            <person name="Pawlowski J."/>
            <person name="Sierra R."/>
            <person name="Euteneuer U."/>
            <person name="Pillet L."/>
            <person name="Moustafa A."/>
            <person name="Platzer M."/>
            <person name="Groth M."/>
            <person name="Szafranski K."/>
            <person name="Schliwa M."/>
        </authorList>
    </citation>
    <scope>NUCLEOTIDE SEQUENCE [LARGE SCALE GENOMIC DNA]</scope>
</reference>
<dbReference type="AlphaFoldDB" id="X6P1G2"/>
<accession>X6P1G2</accession>
<proteinExistence type="predicted"/>
<evidence type="ECO:0000313" key="1">
    <source>
        <dbReference type="EMBL" id="ETO31899.1"/>
    </source>
</evidence>
<gene>
    <name evidence="1" type="ORF">RFI_05218</name>
</gene>
<organism evidence="1 2">
    <name type="scientific">Reticulomyxa filosa</name>
    <dbReference type="NCBI Taxonomy" id="46433"/>
    <lineage>
        <taxon>Eukaryota</taxon>
        <taxon>Sar</taxon>
        <taxon>Rhizaria</taxon>
        <taxon>Retaria</taxon>
        <taxon>Foraminifera</taxon>
        <taxon>Monothalamids</taxon>
        <taxon>Reticulomyxidae</taxon>
        <taxon>Reticulomyxa</taxon>
    </lineage>
</organism>
<name>X6P1G2_RETFI</name>
<dbReference type="EMBL" id="ASPP01004627">
    <property type="protein sequence ID" value="ETO31899.1"/>
    <property type="molecule type" value="Genomic_DNA"/>
</dbReference>
<protein>
    <submittedName>
        <fullName evidence="1">Uncharacterized protein</fullName>
    </submittedName>
</protein>
<comment type="caution">
    <text evidence="1">The sequence shown here is derived from an EMBL/GenBank/DDBJ whole genome shotgun (WGS) entry which is preliminary data.</text>
</comment>
<keyword evidence="2" id="KW-1185">Reference proteome</keyword>
<evidence type="ECO:0000313" key="2">
    <source>
        <dbReference type="Proteomes" id="UP000023152"/>
    </source>
</evidence>
<sequence length="194" mass="22844">MDAQINSSRRKHLKIKDVCCETNLMVDHKDCTYLSLCKTFGSVLMRVNNRWMGTISFNTSHPGNEYGSTWSYLAAYSDRLLLILIITRMIEMINKKNNYIRNSNSNENIIHCNITNHRISLTEKGQNKDKSMNWTDKLPKYIYCDNIVFIFVFVHIRDRDKYFLCFCWRSNNTLYNKNSSHDRDGNAIEDVFGN</sequence>